<organism evidence="3 4">
    <name type="scientific">Globodera rostochiensis</name>
    <name type="common">Golden nematode worm</name>
    <name type="synonym">Heterodera rostochiensis</name>
    <dbReference type="NCBI Taxonomy" id="31243"/>
    <lineage>
        <taxon>Eukaryota</taxon>
        <taxon>Metazoa</taxon>
        <taxon>Ecdysozoa</taxon>
        <taxon>Nematoda</taxon>
        <taxon>Chromadorea</taxon>
        <taxon>Rhabditida</taxon>
        <taxon>Tylenchina</taxon>
        <taxon>Tylenchomorpha</taxon>
        <taxon>Tylenchoidea</taxon>
        <taxon>Heteroderidae</taxon>
        <taxon>Heteroderinae</taxon>
        <taxon>Globodera</taxon>
    </lineage>
</organism>
<dbReference type="AlphaFoldDB" id="A0A914HHD4"/>
<keyword evidence="2" id="KW-1133">Transmembrane helix</keyword>
<reference evidence="4" key="1">
    <citation type="submission" date="2022-11" db="UniProtKB">
        <authorList>
            <consortium name="WormBaseParasite"/>
        </authorList>
    </citation>
    <scope>IDENTIFICATION</scope>
</reference>
<dbReference type="Pfam" id="PF09612">
    <property type="entry name" value="HtrL_YibB"/>
    <property type="match status" value="1"/>
</dbReference>
<dbReference type="Proteomes" id="UP000887572">
    <property type="component" value="Unplaced"/>
</dbReference>
<keyword evidence="2" id="KW-0472">Membrane</keyword>
<feature type="compositionally biased region" description="Low complexity" evidence="1">
    <location>
        <begin position="150"/>
        <end position="166"/>
    </location>
</feature>
<evidence type="ECO:0000313" key="3">
    <source>
        <dbReference type="Proteomes" id="UP000887572"/>
    </source>
</evidence>
<sequence length="488" mass="54975">MRLLPGPSSSSEEVDDASAEGSPCRSPLRTPRASHRSVPRAFWCRPRRRFCLGICVAVVTLVANFALLFVVLDILLALLRRRCTGGNGQQKAMERILPNIVRPALLVNFSDARSPIRVPTPAASAPPSRNNSVPSSSRGPGVALSPPATPLFSSPSRPSLPSSSSSAPPPTSTRPRLRLKANGTTNKSSKYWSTSSATTTLPRIRVSAADRMALARENLFTHAKHLPYLTVVTALLDIGRDRWTQYGRTLHQYHQFMRNLLQLRVPMIVIVDEKSAEFVHRERARTDLGRWTKVVQLSPQQLPLAVFQKRISQLMESELAHWRPEWDPAMRTHPEASQAEYVVVVNSKPYFLAQAAADNPFDSEFFVWLDAGYGHGDRSVFPASWKWLPTFPRDRISTIKLTPPGDLMMRYGLEELYRQDVAVLSGGFLAGDRRAVTRFHREHHRMFLELLEKGRVDDDQTFLVLLVNQHPELFNIVNGDWFDAFQLF</sequence>
<keyword evidence="2" id="KW-0812">Transmembrane</keyword>
<keyword evidence="3" id="KW-1185">Reference proteome</keyword>
<protein>
    <submittedName>
        <fullName evidence="4">Uncharacterized protein</fullName>
    </submittedName>
</protein>
<feature type="compositionally biased region" description="Low complexity" evidence="1">
    <location>
        <begin position="121"/>
        <end position="143"/>
    </location>
</feature>
<evidence type="ECO:0000256" key="1">
    <source>
        <dbReference type="SAM" id="MobiDB-lite"/>
    </source>
</evidence>
<dbReference type="WBParaSite" id="Gr19_v10_g17181.t1">
    <property type="protein sequence ID" value="Gr19_v10_g17181.t1"/>
    <property type="gene ID" value="Gr19_v10_g17181"/>
</dbReference>
<evidence type="ECO:0000256" key="2">
    <source>
        <dbReference type="SAM" id="Phobius"/>
    </source>
</evidence>
<accession>A0A914HHD4</accession>
<feature type="transmembrane region" description="Helical" evidence="2">
    <location>
        <begin position="50"/>
        <end position="79"/>
    </location>
</feature>
<feature type="region of interest" description="Disordered" evidence="1">
    <location>
        <begin position="1"/>
        <end position="32"/>
    </location>
</feature>
<proteinExistence type="predicted"/>
<evidence type="ECO:0000313" key="4">
    <source>
        <dbReference type="WBParaSite" id="Gr19_v10_g17181.t1"/>
    </source>
</evidence>
<name>A0A914HHD4_GLORO</name>
<dbReference type="InterPro" id="IPR011735">
    <property type="entry name" value="WlaTC/HtrL_glycosyltransf"/>
</dbReference>
<feature type="region of interest" description="Disordered" evidence="1">
    <location>
        <begin position="118"/>
        <end position="194"/>
    </location>
</feature>
<feature type="compositionally biased region" description="Polar residues" evidence="1">
    <location>
        <begin position="182"/>
        <end position="194"/>
    </location>
</feature>